<sequence>MSSRRSRSKADPQTADNGKPKASVRALAHVIERVSRSQAPLAKTYVDRLRHTDPGASPAAIVSKLEKRYLAAVAASGAAVGSAAALPGVGTVAALSVAAGETAVFLEATAFFALAVGAVHGISTDDRERRRALVLSVLVGDDSKHALAELIGPGRTNGAWLSDGVATLPMPAVSQLNSRLLKYAVRRYTLRRSTLLFGKMLPVGVGAVVGGVGNRIIGKKIITNAREAFGAPPSRWPVTLHLLPSVRDAG</sequence>
<protein>
    <submittedName>
        <fullName evidence="3">Lactam utilization protein LAMB [Renibacterium salmoninarum ATCC]</fullName>
    </submittedName>
</protein>
<feature type="region of interest" description="Disordered" evidence="1">
    <location>
        <begin position="1"/>
        <end position="22"/>
    </location>
</feature>
<dbReference type="AlphaFoldDB" id="A0A1E3TI38"/>
<dbReference type="Proteomes" id="UP000252015">
    <property type="component" value="Unassembled WGS sequence"/>
</dbReference>
<reference evidence="3 4" key="1">
    <citation type="submission" date="2018-05" db="EMBL/GenBank/DDBJ databases">
        <authorList>
            <consortium name="IHU Genomes"/>
        </authorList>
    </citation>
    <scope>NUCLEOTIDE SEQUENCE [LARGE SCALE GENOMIC DNA]</scope>
    <source>
        <strain evidence="3 4">P7336</strain>
    </source>
</reference>
<evidence type="ECO:0000313" key="4">
    <source>
        <dbReference type="Proteomes" id="UP000252015"/>
    </source>
</evidence>
<dbReference type="STRING" id="29313.BHQ16_07795"/>
<dbReference type="OrthoDB" id="4422408at2"/>
<evidence type="ECO:0000313" key="3">
    <source>
        <dbReference type="EMBL" id="SRX94219.1"/>
    </source>
</evidence>
<keyword evidence="2" id="KW-0472">Membrane</keyword>
<keyword evidence="4" id="KW-1185">Reference proteome</keyword>
<organism evidence="3 4">
    <name type="scientific">Mycobacterium shimoidei</name>
    <dbReference type="NCBI Taxonomy" id="29313"/>
    <lineage>
        <taxon>Bacteria</taxon>
        <taxon>Bacillati</taxon>
        <taxon>Actinomycetota</taxon>
        <taxon>Actinomycetes</taxon>
        <taxon>Mycobacteriales</taxon>
        <taxon>Mycobacteriaceae</taxon>
        <taxon>Mycobacterium</taxon>
    </lineage>
</organism>
<accession>A0A1E3TI38</accession>
<evidence type="ECO:0000256" key="1">
    <source>
        <dbReference type="SAM" id="MobiDB-lite"/>
    </source>
</evidence>
<proteinExistence type="predicted"/>
<evidence type="ECO:0000256" key="2">
    <source>
        <dbReference type="SAM" id="Phobius"/>
    </source>
</evidence>
<feature type="transmembrane region" description="Helical" evidence="2">
    <location>
        <begin position="69"/>
        <end position="97"/>
    </location>
</feature>
<feature type="transmembrane region" description="Helical" evidence="2">
    <location>
        <begin position="103"/>
        <end position="122"/>
    </location>
</feature>
<keyword evidence="2" id="KW-0812">Transmembrane</keyword>
<gene>
    <name evidence="3" type="ORF">MSP7336_02467</name>
</gene>
<dbReference type="RefSeq" id="WP_069395577.1">
    <property type="nucleotide sequence ID" value="NZ_JACKUN010000012.1"/>
</dbReference>
<keyword evidence="2" id="KW-1133">Transmembrane helix</keyword>
<name>A0A1E3TI38_MYCSH</name>
<dbReference type="EMBL" id="UEGW01000001">
    <property type="protein sequence ID" value="SRX94219.1"/>
    <property type="molecule type" value="Genomic_DNA"/>
</dbReference>